<dbReference type="EMBL" id="FNHS01000003">
    <property type="protein sequence ID" value="SDM74494.1"/>
    <property type="molecule type" value="Genomic_DNA"/>
</dbReference>
<sequence>MAVVQTARERLNPSHPRPLPTRGGKPRLFLTPFVFSEDM</sequence>
<evidence type="ECO:0000313" key="3">
    <source>
        <dbReference type="Proteomes" id="UP000198704"/>
    </source>
</evidence>
<feature type="region of interest" description="Disordered" evidence="1">
    <location>
        <begin position="1"/>
        <end position="25"/>
    </location>
</feature>
<reference evidence="3" key="1">
    <citation type="submission" date="2016-10" db="EMBL/GenBank/DDBJ databases">
        <authorList>
            <person name="Varghese N."/>
            <person name="Submissions S."/>
        </authorList>
    </citation>
    <scope>NUCLEOTIDE SEQUENCE [LARGE SCALE GENOMIC DNA]</scope>
    <source>
        <strain evidence="3">BL47</strain>
    </source>
</reference>
<evidence type="ECO:0000256" key="1">
    <source>
        <dbReference type="SAM" id="MobiDB-lite"/>
    </source>
</evidence>
<evidence type="ECO:0000313" key="2">
    <source>
        <dbReference type="EMBL" id="SDM74494.1"/>
    </source>
</evidence>
<proteinExistence type="predicted"/>
<keyword evidence="3" id="KW-1185">Reference proteome</keyword>
<protein>
    <submittedName>
        <fullName evidence="2">Uncharacterized protein</fullName>
    </submittedName>
</protein>
<accession>A0A1G9VQI1</accession>
<dbReference type="AlphaFoldDB" id="A0A1G9VQI1"/>
<dbReference type="Proteomes" id="UP000198704">
    <property type="component" value="Unassembled WGS sequence"/>
</dbReference>
<dbReference type="STRING" id="582672.SAMN05216360_103266"/>
<gene>
    <name evidence="2" type="ORF">SAMN05216360_103266</name>
</gene>
<organism evidence="2 3">
    <name type="scientific">Methylobacterium phyllostachyos</name>
    <dbReference type="NCBI Taxonomy" id="582672"/>
    <lineage>
        <taxon>Bacteria</taxon>
        <taxon>Pseudomonadati</taxon>
        <taxon>Pseudomonadota</taxon>
        <taxon>Alphaproteobacteria</taxon>
        <taxon>Hyphomicrobiales</taxon>
        <taxon>Methylobacteriaceae</taxon>
        <taxon>Methylobacterium</taxon>
    </lineage>
</organism>
<name>A0A1G9VQI1_9HYPH</name>